<dbReference type="GO" id="GO:0012505">
    <property type="term" value="C:endomembrane system"/>
    <property type="evidence" value="ECO:0007669"/>
    <property type="project" value="TreeGrafter"/>
</dbReference>
<keyword evidence="3" id="KW-0472">Membrane</keyword>
<dbReference type="EMBL" id="JAJJMA010118071">
    <property type="protein sequence ID" value="MCL7031980.1"/>
    <property type="molecule type" value="Genomic_DNA"/>
</dbReference>
<evidence type="ECO:0000256" key="1">
    <source>
        <dbReference type="ARBA" id="ARBA00009063"/>
    </source>
</evidence>
<reference evidence="5" key="1">
    <citation type="submission" date="2022-03" db="EMBL/GenBank/DDBJ databases">
        <title>A functionally conserved STORR gene fusion in Papaver species that diverged 16.8 million years ago.</title>
        <authorList>
            <person name="Catania T."/>
        </authorList>
    </citation>
    <scope>NUCLEOTIDE SEQUENCE</scope>
    <source>
        <strain evidence="5">S-191538</strain>
    </source>
</reference>
<dbReference type="Gene3D" id="1.20.5.110">
    <property type="match status" value="1"/>
</dbReference>
<dbReference type="InterPro" id="IPR006011">
    <property type="entry name" value="Syntaxin_N"/>
</dbReference>
<evidence type="ECO:0000256" key="2">
    <source>
        <dbReference type="ARBA" id="ARBA00022927"/>
    </source>
</evidence>
<dbReference type="InterPro" id="IPR000727">
    <property type="entry name" value="T_SNARE_dom"/>
</dbReference>
<dbReference type="Proteomes" id="UP001177140">
    <property type="component" value="Unassembled WGS sequence"/>
</dbReference>
<organism evidence="5 6">
    <name type="scientific">Papaver nudicaule</name>
    <name type="common">Iceland poppy</name>
    <dbReference type="NCBI Taxonomy" id="74823"/>
    <lineage>
        <taxon>Eukaryota</taxon>
        <taxon>Viridiplantae</taxon>
        <taxon>Streptophyta</taxon>
        <taxon>Embryophyta</taxon>
        <taxon>Tracheophyta</taxon>
        <taxon>Spermatophyta</taxon>
        <taxon>Magnoliopsida</taxon>
        <taxon>Ranunculales</taxon>
        <taxon>Papaveraceae</taxon>
        <taxon>Papaveroideae</taxon>
        <taxon>Papaver</taxon>
    </lineage>
</organism>
<accession>A0AA41SC21</accession>
<feature type="transmembrane region" description="Helical" evidence="3">
    <location>
        <begin position="200"/>
        <end position="220"/>
    </location>
</feature>
<gene>
    <name evidence="5" type="ORF">MKW94_028888</name>
</gene>
<dbReference type="PROSITE" id="PS50192">
    <property type="entry name" value="T_SNARE"/>
    <property type="match status" value="1"/>
</dbReference>
<dbReference type="GO" id="GO:0005484">
    <property type="term" value="F:SNAP receptor activity"/>
    <property type="evidence" value="ECO:0007669"/>
    <property type="project" value="TreeGrafter"/>
</dbReference>
<comment type="caution">
    <text evidence="5">The sequence shown here is derived from an EMBL/GenBank/DDBJ whole genome shotgun (WGS) entry which is preliminary data.</text>
</comment>
<dbReference type="GO" id="GO:0006906">
    <property type="term" value="P:vesicle fusion"/>
    <property type="evidence" value="ECO:0007669"/>
    <property type="project" value="TreeGrafter"/>
</dbReference>
<sequence length="222" mass="24835">MNSFEDLEAGHAFTSRRSDGKNKIPLAYGVFEINTAVSKFQRLVDSLGTSKDTSQHREELRTTRLRIAQLVKDTAAKLKQASDTDQQRAEACKIAKHAKDFESVLQKFQQAQRISAAMGVQFVPESSYTPSEELERSSETKSANHIIDVNEIFKDLDVLVHEQGDCIVDIDSHVQKSKIDFQQGKDELEKADKTQKSKSSLTCLLCVIFGLVLFIAIIILTS</sequence>
<dbReference type="InterPro" id="IPR045242">
    <property type="entry name" value="Syntaxin"/>
</dbReference>
<evidence type="ECO:0000313" key="5">
    <source>
        <dbReference type="EMBL" id="MCL7031980.1"/>
    </source>
</evidence>
<dbReference type="PANTHER" id="PTHR19957:SF38">
    <property type="entry name" value="LD27581P"/>
    <property type="match status" value="1"/>
</dbReference>
<dbReference type="Gene3D" id="1.20.58.70">
    <property type="match status" value="1"/>
</dbReference>
<keyword evidence="3" id="KW-1133">Transmembrane helix</keyword>
<dbReference type="InterPro" id="IPR010989">
    <property type="entry name" value="SNARE"/>
</dbReference>
<name>A0AA41SC21_PAPNU</name>
<dbReference type="PANTHER" id="PTHR19957">
    <property type="entry name" value="SYNTAXIN"/>
    <property type="match status" value="1"/>
</dbReference>
<proteinExistence type="inferred from homology"/>
<keyword evidence="3" id="KW-0812">Transmembrane</keyword>
<dbReference type="GO" id="GO:0048278">
    <property type="term" value="P:vesicle docking"/>
    <property type="evidence" value="ECO:0007669"/>
    <property type="project" value="TreeGrafter"/>
</dbReference>
<keyword evidence="6" id="KW-1185">Reference proteome</keyword>
<dbReference type="GO" id="GO:0031201">
    <property type="term" value="C:SNARE complex"/>
    <property type="evidence" value="ECO:0007669"/>
    <property type="project" value="TreeGrafter"/>
</dbReference>
<dbReference type="GO" id="GO:0000149">
    <property type="term" value="F:SNARE binding"/>
    <property type="evidence" value="ECO:0007669"/>
    <property type="project" value="TreeGrafter"/>
</dbReference>
<dbReference type="SMART" id="SM00397">
    <property type="entry name" value="t_SNARE"/>
    <property type="match status" value="1"/>
</dbReference>
<comment type="similarity">
    <text evidence="1">Belongs to the syntaxin family.</text>
</comment>
<keyword evidence="2" id="KW-0653">Protein transport</keyword>
<dbReference type="AlphaFoldDB" id="A0AA41SC21"/>
<keyword evidence="2" id="KW-0813">Transport</keyword>
<dbReference type="Pfam" id="PF05739">
    <property type="entry name" value="SNARE"/>
    <property type="match status" value="1"/>
</dbReference>
<dbReference type="GO" id="GO:0006886">
    <property type="term" value="P:intracellular protein transport"/>
    <property type="evidence" value="ECO:0007669"/>
    <property type="project" value="TreeGrafter"/>
</dbReference>
<dbReference type="SUPFAM" id="SSF47661">
    <property type="entry name" value="t-snare proteins"/>
    <property type="match status" value="1"/>
</dbReference>
<evidence type="ECO:0000256" key="3">
    <source>
        <dbReference type="SAM" id="Phobius"/>
    </source>
</evidence>
<feature type="domain" description="T-SNARE coiled-coil homology" evidence="4">
    <location>
        <begin position="146"/>
        <end position="191"/>
    </location>
</feature>
<protein>
    <recommendedName>
        <fullName evidence="4">t-SNARE coiled-coil homology domain-containing protein</fullName>
    </recommendedName>
</protein>
<evidence type="ECO:0000313" key="6">
    <source>
        <dbReference type="Proteomes" id="UP001177140"/>
    </source>
</evidence>
<evidence type="ECO:0000259" key="4">
    <source>
        <dbReference type="PROSITE" id="PS50192"/>
    </source>
</evidence>
<dbReference type="Pfam" id="PF14523">
    <property type="entry name" value="Syntaxin_2"/>
    <property type="match status" value="1"/>
</dbReference>